<dbReference type="AlphaFoldDB" id="A0A9W9AEL5"/>
<dbReference type="PROSITE" id="PS00122">
    <property type="entry name" value="CARBOXYLESTERASE_B_1"/>
    <property type="match status" value="1"/>
</dbReference>
<accession>A0A9W9AEL5</accession>
<dbReference type="InterPro" id="IPR002018">
    <property type="entry name" value="CarbesteraseB"/>
</dbReference>
<dbReference type="InterPro" id="IPR029058">
    <property type="entry name" value="AB_hydrolase_fold"/>
</dbReference>
<dbReference type="EMBL" id="JAOTPV010000007">
    <property type="protein sequence ID" value="KAJ4480186.1"/>
    <property type="molecule type" value="Genomic_DNA"/>
</dbReference>
<dbReference type="InterPro" id="IPR019826">
    <property type="entry name" value="Carboxylesterase_B_AS"/>
</dbReference>
<evidence type="ECO:0000313" key="6">
    <source>
        <dbReference type="EMBL" id="KAJ4480186.1"/>
    </source>
</evidence>
<comment type="similarity">
    <text evidence="2">Belongs to the 'GDXG' lipolytic enzyme family.</text>
</comment>
<evidence type="ECO:0000313" key="7">
    <source>
        <dbReference type="Proteomes" id="UP001150266"/>
    </source>
</evidence>
<reference evidence="6" key="1">
    <citation type="submission" date="2022-08" db="EMBL/GenBank/DDBJ databases">
        <title>A Global Phylogenomic Analysis of the Shiitake Genus Lentinula.</title>
        <authorList>
            <consortium name="DOE Joint Genome Institute"/>
            <person name="Sierra-Patev S."/>
            <person name="Min B."/>
            <person name="Naranjo-Ortiz M."/>
            <person name="Looney B."/>
            <person name="Konkel Z."/>
            <person name="Slot J.C."/>
            <person name="Sakamoto Y."/>
            <person name="Steenwyk J.L."/>
            <person name="Rokas A."/>
            <person name="Carro J."/>
            <person name="Camarero S."/>
            <person name="Ferreira P."/>
            <person name="Molpeceres G."/>
            <person name="Ruiz-Duenas F.J."/>
            <person name="Serrano A."/>
            <person name="Henrissat B."/>
            <person name="Drula E."/>
            <person name="Hughes K.W."/>
            <person name="Mata J.L."/>
            <person name="Ishikawa N.K."/>
            <person name="Vargas-Isla R."/>
            <person name="Ushijima S."/>
            <person name="Smith C.A."/>
            <person name="Ahrendt S."/>
            <person name="Andreopoulos W."/>
            <person name="He G."/>
            <person name="Labutti K."/>
            <person name="Lipzen A."/>
            <person name="Ng V."/>
            <person name="Riley R."/>
            <person name="Sandor L."/>
            <person name="Barry K."/>
            <person name="Martinez A.T."/>
            <person name="Xiao Y."/>
            <person name="Gibbons J.G."/>
            <person name="Terashima K."/>
            <person name="Grigoriev I.V."/>
            <person name="Hibbett D.S."/>
        </authorList>
    </citation>
    <scope>NUCLEOTIDE SEQUENCE</scope>
    <source>
        <strain evidence="6">JLM2183</strain>
    </source>
</reference>
<dbReference type="InterPro" id="IPR002168">
    <property type="entry name" value="Lipase_GDXG_HIS_AS"/>
</dbReference>
<organism evidence="6 7">
    <name type="scientific">Lentinula aciculospora</name>
    <dbReference type="NCBI Taxonomy" id="153920"/>
    <lineage>
        <taxon>Eukaryota</taxon>
        <taxon>Fungi</taxon>
        <taxon>Dikarya</taxon>
        <taxon>Basidiomycota</taxon>
        <taxon>Agaricomycotina</taxon>
        <taxon>Agaricomycetes</taxon>
        <taxon>Agaricomycetidae</taxon>
        <taxon>Agaricales</taxon>
        <taxon>Marasmiineae</taxon>
        <taxon>Omphalotaceae</taxon>
        <taxon>Lentinula</taxon>
    </lineage>
</organism>
<dbReference type="InterPro" id="IPR050309">
    <property type="entry name" value="Type-B_Carboxylest/Lipase"/>
</dbReference>
<gene>
    <name evidence="6" type="ORF">J3R30DRAFT_3470080</name>
</gene>
<feature type="domain" description="Carboxylesterase type B" evidence="5">
    <location>
        <begin position="30"/>
        <end position="485"/>
    </location>
</feature>
<dbReference type="OrthoDB" id="408631at2759"/>
<dbReference type="EC" id="3.1.1.-" evidence="4"/>
<comment type="caution">
    <text evidence="6">The sequence shown here is derived from an EMBL/GenBank/DDBJ whole genome shotgun (WGS) entry which is preliminary data.</text>
</comment>
<name>A0A9W9AEL5_9AGAR</name>
<dbReference type="Gene3D" id="3.40.50.1820">
    <property type="entry name" value="alpha/beta hydrolase"/>
    <property type="match status" value="1"/>
</dbReference>
<feature type="signal peptide" evidence="4">
    <location>
        <begin position="1"/>
        <end position="24"/>
    </location>
</feature>
<evidence type="ECO:0000256" key="3">
    <source>
        <dbReference type="ARBA" id="ARBA00022801"/>
    </source>
</evidence>
<comment type="similarity">
    <text evidence="1 4">Belongs to the type-B carboxylesterase/lipase family.</text>
</comment>
<feature type="chain" id="PRO_5041012737" description="Carboxylic ester hydrolase" evidence="4">
    <location>
        <begin position="25"/>
        <end position="523"/>
    </location>
</feature>
<dbReference type="Pfam" id="PF00135">
    <property type="entry name" value="COesterase"/>
    <property type="match status" value="1"/>
</dbReference>
<dbReference type="PROSITE" id="PS01173">
    <property type="entry name" value="LIPASE_GDXG_HIS"/>
    <property type="match status" value="1"/>
</dbReference>
<dbReference type="PANTHER" id="PTHR11559">
    <property type="entry name" value="CARBOXYLESTERASE"/>
    <property type="match status" value="1"/>
</dbReference>
<dbReference type="Proteomes" id="UP001150266">
    <property type="component" value="Unassembled WGS sequence"/>
</dbReference>
<keyword evidence="4" id="KW-0732">Signal</keyword>
<evidence type="ECO:0000256" key="4">
    <source>
        <dbReference type="RuleBase" id="RU361235"/>
    </source>
</evidence>
<evidence type="ECO:0000259" key="5">
    <source>
        <dbReference type="Pfam" id="PF00135"/>
    </source>
</evidence>
<evidence type="ECO:0000256" key="1">
    <source>
        <dbReference type="ARBA" id="ARBA00005964"/>
    </source>
</evidence>
<evidence type="ECO:0000256" key="2">
    <source>
        <dbReference type="ARBA" id="ARBA00010515"/>
    </source>
</evidence>
<keyword evidence="3 4" id="KW-0378">Hydrolase</keyword>
<sequence>MLHQFPLLFSCILLTSFSFSDVLSSSTQGPIVDVGSAQFQGVFDPNTNVTNFLGIRYASPPTGNLRFRAPQPPAPISGVQQVDTEPPECVQGLVTDSEDCLFLNVHIPGNHVTATPSLPTVVWIHGGGYAGGNGSSFHGSDLLQEASNEVVAVVIQYRLGLFGFLAGKNVKENGDLNAGLLDQHLALKWVNEHIAKFGGDPEKVTIWGESAGAGSVLQHVVAQDGQTSPPLFRSAITSSTFLPSQYPFDDVIPESLYTEVVSQSNCASASDTLACLRDADISVLRTVNSNIQGAIFFGTFAFVPVIDGSFITQRPTIALREGKINGHALLAVTNMNEGPLFVDQTGVIMNTSIYAGQLFPKFSVEQENEVAKQYAGLGTTLDQINDIMGDSIFKCPSFYLLSAFHAHGFNTFKGEFAIPPAFHGMDVNYYFPSSGPISFQNPAFSAAFSQSFLSFVISVDPNDKVDPQEDITPPWLMFPAADTEMVFNKTAVGNGTDIHPVRVSNSLLERCNFWESVGALTGQ</sequence>
<dbReference type="GO" id="GO:0016787">
    <property type="term" value="F:hydrolase activity"/>
    <property type="evidence" value="ECO:0007669"/>
    <property type="project" value="UniProtKB-KW"/>
</dbReference>
<dbReference type="SUPFAM" id="SSF53474">
    <property type="entry name" value="alpha/beta-Hydrolases"/>
    <property type="match status" value="1"/>
</dbReference>
<keyword evidence="7" id="KW-1185">Reference proteome</keyword>
<protein>
    <recommendedName>
        <fullName evidence="4">Carboxylic ester hydrolase</fullName>
        <ecNumber evidence="4">3.1.1.-</ecNumber>
    </recommendedName>
</protein>
<proteinExistence type="inferred from homology"/>